<dbReference type="InterPro" id="IPR027443">
    <property type="entry name" value="IPNS-like_sf"/>
</dbReference>
<dbReference type="GO" id="GO:0046872">
    <property type="term" value="F:metal ion binding"/>
    <property type="evidence" value="ECO:0007669"/>
    <property type="project" value="UniProtKB-KW"/>
</dbReference>
<dbReference type="GO" id="GO:0016491">
    <property type="term" value="F:oxidoreductase activity"/>
    <property type="evidence" value="ECO:0007669"/>
    <property type="project" value="UniProtKB-KW"/>
</dbReference>
<name>A0A7J7DPT7_TRIWF</name>
<keyword evidence="1" id="KW-0560">Oxidoreductase</keyword>
<evidence type="ECO:0000313" key="4">
    <source>
        <dbReference type="Proteomes" id="UP000593562"/>
    </source>
</evidence>
<evidence type="ECO:0000313" key="3">
    <source>
        <dbReference type="EMBL" id="KAF5748327.1"/>
    </source>
</evidence>
<reference evidence="3 4" key="1">
    <citation type="journal article" date="2020" name="Nat. Commun.">
        <title>Genome of Tripterygium wilfordii and identification of cytochrome P450 involved in triptolide biosynthesis.</title>
        <authorList>
            <person name="Tu L."/>
            <person name="Su P."/>
            <person name="Zhang Z."/>
            <person name="Gao L."/>
            <person name="Wang J."/>
            <person name="Hu T."/>
            <person name="Zhou J."/>
            <person name="Zhang Y."/>
            <person name="Zhao Y."/>
            <person name="Liu Y."/>
            <person name="Song Y."/>
            <person name="Tong Y."/>
            <person name="Lu Y."/>
            <person name="Yang J."/>
            <person name="Xu C."/>
            <person name="Jia M."/>
            <person name="Peters R.J."/>
            <person name="Huang L."/>
            <person name="Gao W."/>
        </authorList>
    </citation>
    <scope>NUCLEOTIDE SEQUENCE [LARGE SCALE GENOMIC DNA]</scope>
    <source>
        <strain evidence="4">cv. XIE 37</strain>
        <tissue evidence="3">Leaf</tissue>
    </source>
</reference>
<feature type="domain" description="Fe2OG dioxygenase" evidence="2">
    <location>
        <begin position="61"/>
        <end position="162"/>
    </location>
</feature>
<dbReference type="InParanoid" id="A0A7J7DPT7"/>
<organism evidence="3 4">
    <name type="scientific">Tripterygium wilfordii</name>
    <name type="common">Thunder God vine</name>
    <dbReference type="NCBI Taxonomy" id="458696"/>
    <lineage>
        <taxon>Eukaryota</taxon>
        <taxon>Viridiplantae</taxon>
        <taxon>Streptophyta</taxon>
        <taxon>Embryophyta</taxon>
        <taxon>Tracheophyta</taxon>
        <taxon>Spermatophyta</taxon>
        <taxon>Magnoliopsida</taxon>
        <taxon>eudicotyledons</taxon>
        <taxon>Gunneridae</taxon>
        <taxon>Pentapetalae</taxon>
        <taxon>rosids</taxon>
        <taxon>fabids</taxon>
        <taxon>Celastrales</taxon>
        <taxon>Celastraceae</taxon>
        <taxon>Tripterygium</taxon>
    </lineage>
</organism>
<keyword evidence="4" id="KW-1185">Reference proteome</keyword>
<dbReference type="EMBL" id="JAAARO010000004">
    <property type="protein sequence ID" value="KAF5748327.1"/>
    <property type="molecule type" value="Genomic_DNA"/>
</dbReference>
<comment type="similarity">
    <text evidence="1">Belongs to the iron/ascorbate-dependent oxidoreductase family.</text>
</comment>
<evidence type="ECO:0000259" key="2">
    <source>
        <dbReference type="PROSITE" id="PS51471"/>
    </source>
</evidence>
<gene>
    <name evidence="3" type="ORF">HS088_TW04G00279</name>
</gene>
<dbReference type="PANTHER" id="PTHR47990">
    <property type="entry name" value="2-OXOGLUTARATE (2OG) AND FE(II)-DEPENDENT OXYGENASE SUPERFAMILY PROTEIN-RELATED"/>
    <property type="match status" value="1"/>
</dbReference>
<comment type="caution">
    <text evidence="3">The sequence shown here is derived from an EMBL/GenBank/DDBJ whole genome shotgun (WGS) entry which is preliminary data.</text>
</comment>
<sequence>MTMFDAGTPQGVQEFCSQLEVSDHQRKVIESYSESVIALGIEIWEKLVASLGLKGDYSIDDWQIYLKMSKYNFSPETISSVGLPKHTDVSFVTLIDDDVAALEVMNNKSGEFVAVDPLPGSTVVLLGDFGPAWSNGKFSNATHRVLCRDPSPRVSINTFLMGPREGAVEAPEELVDDQHPRLYVPFTWEYYRTLQYASEDSWKPALANVLVNPSS</sequence>
<protein>
    <submittedName>
        <fullName evidence="3">2-oxoglutarate and Fe(II)-dependent oxygenase superfamily protein</fullName>
    </submittedName>
</protein>
<dbReference type="InterPro" id="IPR050231">
    <property type="entry name" value="Iron_ascorbate_oxido_reductase"/>
</dbReference>
<dbReference type="Proteomes" id="UP000593562">
    <property type="component" value="Unassembled WGS sequence"/>
</dbReference>
<keyword evidence="1" id="KW-0479">Metal-binding</keyword>
<dbReference type="InterPro" id="IPR044861">
    <property type="entry name" value="IPNS-like_FE2OG_OXY"/>
</dbReference>
<dbReference type="SUPFAM" id="SSF51197">
    <property type="entry name" value="Clavaminate synthase-like"/>
    <property type="match status" value="1"/>
</dbReference>
<dbReference type="InterPro" id="IPR005123">
    <property type="entry name" value="Oxoglu/Fe-dep_dioxygenase_dom"/>
</dbReference>
<evidence type="ECO:0000256" key="1">
    <source>
        <dbReference type="RuleBase" id="RU003682"/>
    </source>
</evidence>
<keyword evidence="1" id="KW-0408">Iron</keyword>
<dbReference type="AlphaFoldDB" id="A0A7J7DPT7"/>
<dbReference type="Gene3D" id="2.60.120.330">
    <property type="entry name" value="B-lactam Antibiotic, Isopenicillin N Synthase, Chain"/>
    <property type="match status" value="1"/>
</dbReference>
<dbReference type="PROSITE" id="PS51471">
    <property type="entry name" value="FE2OG_OXY"/>
    <property type="match status" value="1"/>
</dbReference>
<dbReference type="Pfam" id="PF03171">
    <property type="entry name" value="2OG-FeII_Oxy"/>
    <property type="match status" value="1"/>
</dbReference>
<proteinExistence type="inferred from homology"/>
<accession>A0A7J7DPT7</accession>